<evidence type="ECO:0000259" key="7">
    <source>
        <dbReference type="PROSITE" id="PS51123"/>
    </source>
</evidence>
<dbReference type="InterPro" id="IPR006664">
    <property type="entry name" value="OMP_bac"/>
</dbReference>
<keyword evidence="2 4" id="KW-0472">Membrane</keyword>
<comment type="subcellular location">
    <subcellularLocation>
        <location evidence="1">Cell outer membrane</location>
    </subcellularLocation>
</comment>
<keyword evidence="3" id="KW-0998">Cell outer membrane</keyword>
<feature type="signal peptide" evidence="6">
    <location>
        <begin position="1"/>
        <end position="21"/>
    </location>
</feature>
<dbReference type="Pfam" id="PF00691">
    <property type="entry name" value="OmpA"/>
    <property type="match status" value="1"/>
</dbReference>
<reference evidence="8 9" key="1">
    <citation type="submission" date="2019-03" db="EMBL/GenBank/DDBJ databases">
        <title>Genomic Encyclopedia of Type Strains, Phase IV (KMG-IV): sequencing the most valuable type-strain genomes for metagenomic binning, comparative biology and taxonomic classification.</title>
        <authorList>
            <person name="Goeker M."/>
        </authorList>
    </citation>
    <scope>NUCLEOTIDE SEQUENCE [LARGE SCALE GENOMIC DNA]</scope>
    <source>
        <strain evidence="8 9">DSM 103428</strain>
    </source>
</reference>
<dbReference type="AlphaFoldDB" id="A0A4R1LAH1"/>
<feature type="compositionally biased region" description="Low complexity" evidence="5">
    <location>
        <begin position="305"/>
        <end position="339"/>
    </location>
</feature>
<dbReference type="InterPro" id="IPR050330">
    <property type="entry name" value="Bact_OuterMem_StrucFunc"/>
</dbReference>
<dbReference type="SUPFAM" id="SSF103088">
    <property type="entry name" value="OmpA-like"/>
    <property type="match status" value="1"/>
</dbReference>
<keyword evidence="9" id="KW-1185">Reference proteome</keyword>
<dbReference type="InterPro" id="IPR006690">
    <property type="entry name" value="OMPA-like_CS"/>
</dbReference>
<dbReference type="InterPro" id="IPR036737">
    <property type="entry name" value="OmpA-like_sf"/>
</dbReference>
<evidence type="ECO:0000313" key="8">
    <source>
        <dbReference type="EMBL" id="TCK75438.1"/>
    </source>
</evidence>
<dbReference type="PROSITE" id="PS51123">
    <property type="entry name" value="OMPA_2"/>
    <property type="match status" value="1"/>
</dbReference>
<proteinExistence type="predicted"/>
<keyword evidence="6" id="KW-0732">Signal</keyword>
<comment type="caution">
    <text evidence="8">The sequence shown here is derived from an EMBL/GenBank/DDBJ whole genome shotgun (WGS) entry which is preliminary data.</text>
</comment>
<evidence type="ECO:0000256" key="5">
    <source>
        <dbReference type="SAM" id="MobiDB-lite"/>
    </source>
</evidence>
<evidence type="ECO:0000256" key="1">
    <source>
        <dbReference type="ARBA" id="ARBA00004442"/>
    </source>
</evidence>
<evidence type="ECO:0000256" key="2">
    <source>
        <dbReference type="ARBA" id="ARBA00023136"/>
    </source>
</evidence>
<name>A0A4R1LAH1_9BACT</name>
<feature type="chain" id="PRO_5020335604" evidence="6">
    <location>
        <begin position="22"/>
        <end position="538"/>
    </location>
</feature>
<protein>
    <submittedName>
        <fullName evidence="8">Outer membrane protein OmpA-like peptidoglycan-associated protein</fullName>
    </submittedName>
</protein>
<gene>
    <name evidence="8" type="ORF">C7378_0421</name>
</gene>
<dbReference type="EMBL" id="SMGK01000001">
    <property type="protein sequence ID" value="TCK75438.1"/>
    <property type="molecule type" value="Genomic_DNA"/>
</dbReference>
<dbReference type="OrthoDB" id="9782229at2"/>
<dbReference type="CDD" id="cd07185">
    <property type="entry name" value="OmpA_C-like"/>
    <property type="match status" value="1"/>
</dbReference>
<dbReference type="InterPro" id="IPR006665">
    <property type="entry name" value="OmpA-like"/>
</dbReference>
<dbReference type="GO" id="GO:0009279">
    <property type="term" value="C:cell outer membrane"/>
    <property type="evidence" value="ECO:0007669"/>
    <property type="project" value="UniProtKB-SubCell"/>
</dbReference>
<sequence>MSKKNLLVFLAICASSSVLLAQEMNPTATDKWPQTQDQRKQPQAEMRDGVAVYKVEVVGRDIPAINYFHRSGATKIGFEGTSLLPGAKGSAEVSSERGRMVIKARFQGLKPANSFGIEYLTYVLWAITPEGRPINLGEILPEGTKNDITVTTDLQSFGLVVTAEPYFAVTMPSDVVVLQNTILHDKTAGILEQINAHYSLLPRGAYEKTASQNAVLHPITRNEKSPLELYEAINAIQIAEAAGAKKYAPETLATAQQDLQNAQAMDTHKSNRKQEITYAREAVQASEDARIMSIRKQKAEEAARRQQAQEQAEQAAQQAQLEAQQQATKRAQAEAQASEAEAQAAKAQAQAALAQHAQQQAVDQTAQMRERLKQQLNQVLSTRETARGLIINMSDVLFAFNKYDLKPDAREKLAKVSGILLAYPDLKLQIEGYTDNVGSQQYNEKLSQERADAVRDYLVSQGVAQGNIVATGYGENNPIAENSTANGRAQNRRVQLVVSGNSIGVQEKAPGAGNDAQPAPPSPPQTPNNTGVSNVPPQ</sequence>
<feature type="region of interest" description="Disordered" evidence="5">
    <location>
        <begin position="304"/>
        <end position="339"/>
    </location>
</feature>
<dbReference type="PROSITE" id="PS01068">
    <property type="entry name" value="OMPA_1"/>
    <property type="match status" value="1"/>
</dbReference>
<feature type="domain" description="OmpA-like" evidence="7">
    <location>
        <begin position="385"/>
        <end position="502"/>
    </location>
</feature>
<organism evidence="8 9">
    <name type="scientific">Acidipila rosea</name>
    <dbReference type="NCBI Taxonomy" id="768535"/>
    <lineage>
        <taxon>Bacteria</taxon>
        <taxon>Pseudomonadati</taxon>
        <taxon>Acidobacteriota</taxon>
        <taxon>Terriglobia</taxon>
        <taxon>Terriglobales</taxon>
        <taxon>Acidobacteriaceae</taxon>
        <taxon>Acidipila</taxon>
    </lineage>
</organism>
<feature type="region of interest" description="Disordered" evidence="5">
    <location>
        <begin position="501"/>
        <end position="538"/>
    </location>
</feature>
<dbReference type="Proteomes" id="UP000295210">
    <property type="component" value="Unassembled WGS sequence"/>
</dbReference>
<dbReference type="Gene3D" id="3.30.1330.60">
    <property type="entry name" value="OmpA-like domain"/>
    <property type="match status" value="1"/>
</dbReference>
<evidence type="ECO:0000256" key="3">
    <source>
        <dbReference type="ARBA" id="ARBA00023237"/>
    </source>
</evidence>
<evidence type="ECO:0000313" key="9">
    <source>
        <dbReference type="Proteomes" id="UP000295210"/>
    </source>
</evidence>
<evidence type="ECO:0000256" key="6">
    <source>
        <dbReference type="SAM" id="SignalP"/>
    </source>
</evidence>
<dbReference type="PANTHER" id="PTHR30329">
    <property type="entry name" value="STATOR ELEMENT OF FLAGELLAR MOTOR COMPLEX"/>
    <property type="match status" value="1"/>
</dbReference>
<accession>A0A4R1LAH1</accession>
<evidence type="ECO:0000256" key="4">
    <source>
        <dbReference type="PROSITE-ProRule" id="PRU00473"/>
    </source>
</evidence>
<dbReference type="PANTHER" id="PTHR30329:SF21">
    <property type="entry name" value="LIPOPROTEIN YIAD-RELATED"/>
    <property type="match status" value="1"/>
</dbReference>
<dbReference type="PRINTS" id="PR01021">
    <property type="entry name" value="OMPADOMAIN"/>
</dbReference>